<gene>
    <name evidence="2" type="ORF">NW762_001103</name>
</gene>
<feature type="region of interest" description="Disordered" evidence="1">
    <location>
        <begin position="1"/>
        <end position="43"/>
    </location>
</feature>
<dbReference type="OrthoDB" id="5206390at2759"/>
<organism evidence="2 3">
    <name type="scientific">Fusarium torreyae</name>
    <dbReference type="NCBI Taxonomy" id="1237075"/>
    <lineage>
        <taxon>Eukaryota</taxon>
        <taxon>Fungi</taxon>
        <taxon>Dikarya</taxon>
        <taxon>Ascomycota</taxon>
        <taxon>Pezizomycotina</taxon>
        <taxon>Sordariomycetes</taxon>
        <taxon>Hypocreomycetidae</taxon>
        <taxon>Hypocreales</taxon>
        <taxon>Nectriaceae</taxon>
        <taxon>Fusarium</taxon>
    </lineage>
</organism>
<feature type="compositionally biased region" description="Low complexity" evidence="1">
    <location>
        <begin position="12"/>
        <end position="30"/>
    </location>
</feature>
<reference evidence="2" key="1">
    <citation type="submission" date="2022-09" db="EMBL/GenBank/DDBJ databases">
        <title>Fusarium specimens isolated from Avocado Roots.</title>
        <authorList>
            <person name="Stajich J."/>
            <person name="Roper C."/>
            <person name="Heimlech-Rivalta G."/>
        </authorList>
    </citation>
    <scope>NUCLEOTIDE SEQUENCE</scope>
    <source>
        <strain evidence="2">CF00136</strain>
    </source>
</reference>
<dbReference type="EMBL" id="JAOQAZ010000001">
    <property type="protein sequence ID" value="KAJ4272390.1"/>
    <property type="molecule type" value="Genomic_DNA"/>
</dbReference>
<keyword evidence="3" id="KW-1185">Reference proteome</keyword>
<name>A0A9W8VQZ5_9HYPO</name>
<evidence type="ECO:0000313" key="3">
    <source>
        <dbReference type="Proteomes" id="UP001152049"/>
    </source>
</evidence>
<protein>
    <recommendedName>
        <fullName evidence="4">Calcium channel subunit cch1</fullName>
    </recommendedName>
</protein>
<feature type="compositionally biased region" description="Polar residues" evidence="1">
    <location>
        <begin position="31"/>
        <end position="43"/>
    </location>
</feature>
<sequence>MAGNSRFETMTSRFSPSRLRNSLRRSSSASTNTQASCSSVNTTHSSTADAINNIISRQPSLLNLEAERKSFGSELSLLEPRPIVYWGSVEERIG</sequence>
<feature type="compositionally biased region" description="Polar residues" evidence="1">
    <location>
        <begin position="1"/>
        <end position="11"/>
    </location>
</feature>
<evidence type="ECO:0000313" key="2">
    <source>
        <dbReference type="EMBL" id="KAJ4272390.1"/>
    </source>
</evidence>
<comment type="caution">
    <text evidence="2">The sequence shown here is derived from an EMBL/GenBank/DDBJ whole genome shotgun (WGS) entry which is preliminary data.</text>
</comment>
<evidence type="ECO:0008006" key="4">
    <source>
        <dbReference type="Google" id="ProtNLM"/>
    </source>
</evidence>
<dbReference type="Proteomes" id="UP001152049">
    <property type="component" value="Unassembled WGS sequence"/>
</dbReference>
<proteinExistence type="predicted"/>
<evidence type="ECO:0000256" key="1">
    <source>
        <dbReference type="SAM" id="MobiDB-lite"/>
    </source>
</evidence>
<dbReference type="AlphaFoldDB" id="A0A9W8VQZ5"/>
<accession>A0A9W8VQZ5</accession>